<sequence>MPKASTKLAEPDGTEEIVRSDATKRYKVKPVDLDTLRPVHTERGEKTALVKYYNTGDVEALEQRLKQGPSLSKKTVKKTGGKISAEMDFGDASQKSPSLPGTSKGKTKEDSDDKIIESLRRAKNKGKSPVKQNDDVVSESIKKAPSSKRNDDSDDYDYDILEEDCGTVRTVIDPDGPYAPIRTSSGKNLEVDEWMDHKTRAVYCLRTEREYDARRNGDACTIW</sequence>
<proteinExistence type="predicted"/>
<dbReference type="Proteomes" id="UP001175226">
    <property type="component" value="Unassembled WGS sequence"/>
</dbReference>
<dbReference type="EMBL" id="JAUEPT010000095">
    <property type="protein sequence ID" value="KAK0432371.1"/>
    <property type="molecule type" value="Genomic_DNA"/>
</dbReference>
<evidence type="ECO:0000313" key="2">
    <source>
        <dbReference type="EMBL" id="KAK0432371.1"/>
    </source>
</evidence>
<comment type="caution">
    <text evidence="2">The sequence shown here is derived from an EMBL/GenBank/DDBJ whole genome shotgun (WGS) entry which is preliminary data.</text>
</comment>
<organism evidence="2 3">
    <name type="scientific">Armillaria borealis</name>
    <dbReference type="NCBI Taxonomy" id="47425"/>
    <lineage>
        <taxon>Eukaryota</taxon>
        <taxon>Fungi</taxon>
        <taxon>Dikarya</taxon>
        <taxon>Basidiomycota</taxon>
        <taxon>Agaricomycotina</taxon>
        <taxon>Agaricomycetes</taxon>
        <taxon>Agaricomycetidae</taxon>
        <taxon>Agaricales</taxon>
        <taxon>Marasmiineae</taxon>
        <taxon>Physalacriaceae</taxon>
        <taxon>Armillaria</taxon>
    </lineage>
</organism>
<keyword evidence="3" id="KW-1185">Reference proteome</keyword>
<reference evidence="2" key="1">
    <citation type="submission" date="2023-06" db="EMBL/GenBank/DDBJ databases">
        <authorList>
            <consortium name="Lawrence Berkeley National Laboratory"/>
            <person name="Ahrendt S."/>
            <person name="Sahu N."/>
            <person name="Indic B."/>
            <person name="Wong-Bajracharya J."/>
            <person name="Merenyi Z."/>
            <person name="Ke H.-M."/>
            <person name="Monk M."/>
            <person name="Kocsube S."/>
            <person name="Drula E."/>
            <person name="Lipzen A."/>
            <person name="Balint B."/>
            <person name="Henrissat B."/>
            <person name="Andreopoulos B."/>
            <person name="Martin F.M."/>
            <person name="Harder C.B."/>
            <person name="Rigling D."/>
            <person name="Ford K.L."/>
            <person name="Foster G.D."/>
            <person name="Pangilinan J."/>
            <person name="Papanicolaou A."/>
            <person name="Barry K."/>
            <person name="LaButti K."/>
            <person name="Viragh M."/>
            <person name="Koriabine M."/>
            <person name="Yan M."/>
            <person name="Riley R."/>
            <person name="Champramary S."/>
            <person name="Plett K.L."/>
            <person name="Tsai I.J."/>
            <person name="Slot J."/>
            <person name="Sipos G."/>
            <person name="Plett J."/>
            <person name="Nagy L.G."/>
            <person name="Grigoriev I.V."/>
        </authorList>
    </citation>
    <scope>NUCLEOTIDE SEQUENCE</scope>
    <source>
        <strain evidence="2">FPL87.14</strain>
    </source>
</reference>
<accession>A0AA39IZ51</accession>
<protein>
    <submittedName>
        <fullName evidence="2">Uncharacterized protein</fullName>
    </submittedName>
</protein>
<dbReference type="AlphaFoldDB" id="A0AA39IZ51"/>
<feature type="region of interest" description="Disordered" evidence="1">
    <location>
        <begin position="64"/>
        <end position="157"/>
    </location>
</feature>
<evidence type="ECO:0000313" key="3">
    <source>
        <dbReference type="Proteomes" id="UP001175226"/>
    </source>
</evidence>
<feature type="compositionally biased region" description="Basic and acidic residues" evidence="1">
    <location>
        <begin position="106"/>
        <end position="120"/>
    </location>
</feature>
<feature type="region of interest" description="Disordered" evidence="1">
    <location>
        <begin position="1"/>
        <end position="21"/>
    </location>
</feature>
<gene>
    <name evidence="2" type="ORF">EV421DRAFT_1742341</name>
</gene>
<name>A0AA39IZ51_9AGAR</name>
<evidence type="ECO:0000256" key="1">
    <source>
        <dbReference type="SAM" id="MobiDB-lite"/>
    </source>
</evidence>